<organism evidence="2 3">
    <name type="scientific">Romanomermis culicivorax</name>
    <name type="common">Nematode worm</name>
    <dbReference type="NCBI Taxonomy" id="13658"/>
    <lineage>
        <taxon>Eukaryota</taxon>
        <taxon>Metazoa</taxon>
        <taxon>Ecdysozoa</taxon>
        <taxon>Nematoda</taxon>
        <taxon>Enoplea</taxon>
        <taxon>Dorylaimia</taxon>
        <taxon>Mermithida</taxon>
        <taxon>Mermithoidea</taxon>
        <taxon>Mermithidae</taxon>
        <taxon>Romanomermis</taxon>
    </lineage>
</organism>
<dbReference type="Proteomes" id="UP000887565">
    <property type="component" value="Unplaced"/>
</dbReference>
<name>A0A915LAY6_ROMCU</name>
<dbReference type="WBParaSite" id="nRc.2.0.1.t46921-RA">
    <property type="protein sequence ID" value="nRc.2.0.1.t46921-RA"/>
    <property type="gene ID" value="nRc.2.0.1.g46921"/>
</dbReference>
<evidence type="ECO:0000256" key="1">
    <source>
        <dbReference type="SAM" id="MobiDB-lite"/>
    </source>
</evidence>
<reference evidence="3" key="1">
    <citation type="submission" date="2022-11" db="UniProtKB">
        <authorList>
            <consortium name="WormBaseParasite"/>
        </authorList>
    </citation>
    <scope>IDENTIFICATION</scope>
</reference>
<keyword evidence="2" id="KW-1185">Reference proteome</keyword>
<feature type="compositionally biased region" description="Acidic residues" evidence="1">
    <location>
        <begin position="12"/>
        <end position="23"/>
    </location>
</feature>
<dbReference type="AlphaFoldDB" id="A0A915LAY6"/>
<proteinExistence type="predicted"/>
<accession>A0A915LAY6</accession>
<evidence type="ECO:0000313" key="2">
    <source>
        <dbReference type="Proteomes" id="UP000887565"/>
    </source>
</evidence>
<evidence type="ECO:0000313" key="3">
    <source>
        <dbReference type="WBParaSite" id="nRc.2.0.1.t46921-RA"/>
    </source>
</evidence>
<feature type="region of interest" description="Disordered" evidence="1">
    <location>
        <begin position="1"/>
        <end position="23"/>
    </location>
</feature>
<sequence length="23" mass="2781">EIYNDQQNCDEKGDDYDDNWTTV</sequence>
<protein>
    <submittedName>
        <fullName evidence="3">Uncharacterized protein</fullName>
    </submittedName>
</protein>